<feature type="transmembrane region" description="Helical" evidence="1">
    <location>
        <begin position="70"/>
        <end position="91"/>
    </location>
</feature>
<dbReference type="EMBL" id="JBDPGJ010000002">
    <property type="protein sequence ID" value="MEX0405719.1"/>
    <property type="molecule type" value="Genomic_DNA"/>
</dbReference>
<keyword evidence="3" id="KW-1185">Reference proteome</keyword>
<keyword evidence="1" id="KW-0472">Membrane</keyword>
<name>A0ABV3SG30_9HYPH</name>
<comment type="caution">
    <text evidence="2">The sequence shown here is derived from an EMBL/GenBank/DDBJ whole genome shotgun (WGS) entry which is preliminary data.</text>
</comment>
<evidence type="ECO:0000256" key="1">
    <source>
        <dbReference type="SAM" id="Phobius"/>
    </source>
</evidence>
<evidence type="ECO:0000313" key="3">
    <source>
        <dbReference type="Proteomes" id="UP001556692"/>
    </source>
</evidence>
<keyword evidence="1" id="KW-1133">Transmembrane helix</keyword>
<dbReference type="Proteomes" id="UP001556692">
    <property type="component" value="Unassembled WGS sequence"/>
</dbReference>
<gene>
    <name evidence="2" type="ORF">ABGN05_08605</name>
</gene>
<evidence type="ECO:0008006" key="4">
    <source>
        <dbReference type="Google" id="ProtNLM"/>
    </source>
</evidence>
<feature type="transmembrane region" description="Helical" evidence="1">
    <location>
        <begin position="37"/>
        <end position="58"/>
    </location>
</feature>
<sequence>MDGSPLLALLTGIERLAPVEALKASFIAYPLVNAAHIFAIGALVTLVLIMDLAVLGRLPTAGGDRAFAESFRPLALGAFALALATGLPMFAIRASEYAFNPAFRLKMLLLLLTGINLAIFALLDRKARIEGGYQAAAKACAILSMALWPAILLCGRFIGFI</sequence>
<proteinExistence type="predicted"/>
<accession>A0ABV3SG30</accession>
<feature type="transmembrane region" description="Helical" evidence="1">
    <location>
        <begin position="135"/>
        <end position="158"/>
    </location>
</feature>
<feature type="transmembrane region" description="Helical" evidence="1">
    <location>
        <begin position="103"/>
        <end position="123"/>
    </location>
</feature>
<dbReference type="RefSeq" id="WP_367953604.1">
    <property type="nucleotide sequence ID" value="NZ_JBDPGJ010000002.1"/>
</dbReference>
<organism evidence="2 3">
    <name type="scientific">Aquibium pacificus</name>
    <dbReference type="NCBI Taxonomy" id="3153579"/>
    <lineage>
        <taxon>Bacteria</taxon>
        <taxon>Pseudomonadati</taxon>
        <taxon>Pseudomonadota</taxon>
        <taxon>Alphaproteobacteria</taxon>
        <taxon>Hyphomicrobiales</taxon>
        <taxon>Phyllobacteriaceae</taxon>
        <taxon>Aquibium</taxon>
    </lineage>
</organism>
<protein>
    <recommendedName>
        <fullName evidence="4">DUF2214 domain-containing protein</fullName>
    </recommendedName>
</protein>
<evidence type="ECO:0000313" key="2">
    <source>
        <dbReference type="EMBL" id="MEX0405719.1"/>
    </source>
</evidence>
<reference evidence="2 3" key="1">
    <citation type="submission" date="2024-05" db="EMBL/GenBank/DDBJ databases">
        <authorList>
            <person name="Jiang F."/>
        </authorList>
    </citation>
    <scope>NUCLEOTIDE SEQUENCE [LARGE SCALE GENOMIC DNA]</scope>
    <source>
        <strain evidence="2 3">LZ166</strain>
    </source>
</reference>
<keyword evidence="1" id="KW-0812">Transmembrane</keyword>